<dbReference type="AlphaFoldDB" id="A0A0L8HPG4"/>
<dbReference type="EMBL" id="KQ417620">
    <property type="protein sequence ID" value="KOF91074.1"/>
    <property type="molecule type" value="Genomic_DNA"/>
</dbReference>
<evidence type="ECO:0000256" key="1">
    <source>
        <dbReference type="SAM" id="Phobius"/>
    </source>
</evidence>
<gene>
    <name evidence="2" type="ORF">OCBIM_22009836mg</name>
</gene>
<reference evidence="2" key="1">
    <citation type="submission" date="2015-07" db="EMBL/GenBank/DDBJ databases">
        <title>MeaNS - Measles Nucleotide Surveillance Program.</title>
        <authorList>
            <person name="Tran T."/>
            <person name="Druce J."/>
        </authorList>
    </citation>
    <scope>NUCLEOTIDE SEQUENCE</scope>
    <source>
        <strain evidence="2">UCB-OBI-ISO-001</strain>
        <tissue evidence="2">Gonad</tissue>
    </source>
</reference>
<name>A0A0L8HPG4_OCTBM</name>
<evidence type="ECO:0000313" key="2">
    <source>
        <dbReference type="EMBL" id="KOF91074.1"/>
    </source>
</evidence>
<keyword evidence="1" id="KW-0812">Transmembrane</keyword>
<accession>A0A0L8HPG4</accession>
<protein>
    <submittedName>
        <fullName evidence="2">Uncharacterized protein</fullName>
    </submittedName>
</protein>
<feature type="transmembrane region" description="Helical" evidence="1">
    <location>
        <begin position="69"/>
        <end position="94"/>
    </location>
</feature>
<keyword evidence="1" id="KW-0472">Membrane</keyword>
<keyword evidence="1" id="KW-1133">Transmembrane helix</keyword>
<proteinExistence type="predicted"/>
<organism evidence="2">
    <name type="scientific">Octopus bimaculoides</name>
    <name type="common">California two-spotted octopus</name>
    <dbReference type="NCBI Taxonomy" id="37653"/>
    <lineage>
        <taxon>Eukaryota</taxon>
        <taxon>Metazoa</taxon>
        <taxon>Spiralia</taxon>
        <taxon>Lophotrochozoa</taxon>
        <taxon>Mollusca</taxon>
        <taxon>Cephalopoda</taxon>
        <taxon>Coleoidea</taxon>
        <taxon>Octopodiformes</taxon>
        <taxon>Octopoda</taxon>
        <taxon>Incirrata</taxon>
        <taxon>Octopodidae</taxon>
        <taxon>Octopus</taxon>
    </lineage>
</organism>
<sequence length="117" mass="12963">MLFPFFGSLVHSKRGSPFVLSMTIVESPPPPPPLSPTPPPHTRTHATFSFFETICENEGNTLNASLLHAVIYIFSVFPFISSTVFVFIFPSLLICSENISLILFCKDSKACHDKQTS</sequence>